<organism evidence="2 3">
    <name type="scientific">Mycobacterium conspicuum</name>
    <dbReference type="NCBI Taxonomy" id="44010"/>
    <lineage>
        <taxon>Bacteria</taxon>
        <taxon>Bacillati</taxon>
        <taxon>Actinomycetota</taxon>
        <taxon>Actinomycetes</taxon>
        <taxon>Mycobacteriales</taxon>
        <taxon>Mycobacteriaceae</taxon>
        <taxon>Mycobacterium</taxon>
    </lineage>
</organism>
<evidence type="ECO:0000313" key="3">
    <source>
        <dbReference type="Proteomes" id="UP000467385"/>
    </source>
</evidence>
<keyword evidence="3" id="KW-1185">Reference proteome</keyword>
<evidence type="ECO:0000256" key="1">
    <source>
        <dbReference type="SAM" id="MobiDB-lite"/>
    </source>
</evidence>
<proteinExistence type="predicted"/>
<accession>A0A7I7YF54</accession>
<evidence type="ECO:0000313" key="2">
    <source>
        <dbReference type="EMBL" id="BBZ39894.1"/>
    </source>
</evidence>
<sequence>MELRPHLFGRQLHTDLQRVEELRNVVMGHRNAFGDAGAAGGVDDVGEVVRGRRRRRGAGLAVDCGIADIDDRQAQPVQPRRQVGGGERRGRGRIGGHEFDPARRQRRVDGQVGRPGFQHRQNRDDRVGGARKQQRHTPPRARAPRGQQVRHPIGGLIEFAVGQRNRPAADRRRIRGAGHLRGKQRRQRRRRCGLGQHGSVADRVKLGTFIGVQQIQ</sequence>
<feature type="compositionally biased region" description="Basic residues" evidence="1">
    <location>
        <begin position="132"/>
        <end position="143"/>
    </location>
</feature>
<feature type="region of interest" description="Disordered" evidence="1">
    <location>
        <begin position="164"/>
        <end position="196"/>
    </location>
</feature>
<dbReference type="EMBL" id="AP022613">
    <property type="protein sequence ID" value="BBZ39894.1"/>
    <property type="molecule type" value="Genomic_DNA"/>
</dbReference>
<dbReference type="Proteomes" id="UP000467385">
    <property type="component" value="Chromosome"/>
</dbReference>
<feature type="region of interest" description="Disordered" evidence="1">
    <location>
        <begin position="70"/>
        <end position="152"/>
    </location>
</feature>
<reference evidence="2 3" key="1">
    <citation type="journal article" date="2019" name="Emerg. Microbes Infect.">
        <title>Comprehensive subspecies identification of 175 nontuberculous mycobacteria species based on 7547 genomic profiles.</title>
        <authorList>
            <person name="Matsumoto Y."/>
            <person name="Kinjo T."/>
            <person name="Motooka D."/>
            <person name="Nabeya D."/>
            <person name="Jung N."/>
            <person name="Uechi K."/>
            <person name="Horii T."/>
            <person name="Iida T."/>
            <person name="Fujita J."/>
            <person name="Nakamura S."/>
        </authorList>
    </citation>
    <scope>NUCLEOTIDE SEQUENCE [LARGE SCALE GENOMIC DNA]</scope>
    <source>
        <strain evidence="2 3">JCM 14738</strain>
    </source>
</reference>
<gene>
    <name evidence="2" type="ORF">MCNS_29570</name>
</gene>
<feature type="compositionally biased region" description="Basic residues" evidence="1">
    <location>
        <begin position="172"/>
        <end position="192"/>
    </location>
</feature>
<dbReference type="AntiFam" id="ANF00178">
    <property type="entry name" value="Shadow ORF (opposite dhbF)"/>
</dbReference>
<name>A0A7I7YF54_9MYCO</name>
<dbReference type="AlphaFoldDB" id="A0A7I7YF54"/>
<protein>
    <submittedName>
        <fullName evidence="2">Uncharacterized protein</fullName>
    </submittedName>
</protein>
<feature type="compositionally biased region" description="Basic and acidic residues" evidence="1">
    <location>
        <begin position="95"/>
        <end position="109"/>
    </location>
</feature>